<dbReference type="Proteomes" id="UP001596383">
    <property type="component" value="Unassembled WGS sequence"/>
</dbReference>
<accession>A0ABD5ST08</accession>
<keyword evidence="3" id="KW-1185">Reference proteome</keyword>
<protein>
    <submittedName>
        <fullName evidence="2">Uncharacterized protein</fullName>
    </submittedName>
</protein>
<evidence type="ECO:0000313" key="3">
    <source>
        <dbReference type="Proteomes" id="UP001596383"/>
    </source>
</evidence>
<feature type="compositionally biased region" description="Polar residues" evidence="1">
    <location>
        <begin position="1"/>
        <end position="11"/>
    </location>
</feature>
<dbReference type="AlphaFoldDB" id="A0ABD5ST08"/>
<gene>
    <name evidence="2" type="ORF">ACFQE6_24710</name>
</gene>
<feature type="compositionally biased region" description="Basic and acidic residues" evidence="1">
    <location>
        <begin position="22"/>
        <end position="34"/>
    </location>
</feature>
<dbReference type="RefSeq" id="WP_273740909.1">
    <property type="nucleotide sequence ID" value="NZ_JAQIVI010000483.1"/>
</dbReference>
<name>A0ABD5ST08_9EURY</name>
<dbReference type="EMBL" id="JBHSWV010000483">
    <property type="protein sequence ID" value="MFC6768083.1"/>
    <property type="molecule type" value="Genomic_DNA"/>
</dbReference>
<reference evidence="2 3" key="1">
    <citation type="journal article" date="2019" name="Int. J. Syst. Evol. Microbiol.">
        <title>The Global Catalogue of Microorganisms (GCM) 10K type strain sequencing project: providing services to taxonomists for standard genome sequencing and annotation.</title>
        <authorList>
            <consortium name="The Broad Institute Genomics Platform"/>
            <consortium name="The Broad Institute Genome Sequencing Center for Infectious Disease"/>
            <person name="Wu L."/>
            <person name="Ma J."/>
        </authorList>
    </citation>
    <scope>NUCLEOTIDE SEQUENCE [LARGE SCALE GENOMIC DNA]</scope>
    <source>
        <strain evidence="2 3">LMG 29247</strain>
    </source>
</reference>
<organism evidence="2 3">
    <name type="scientific">Natrinema soli</name>
    <dbReference type="NCBI Taxonomy" id="1930624"/>
    <lineage>
        <taxon>Archaea</taxon>
        <taxon>Methanobacteriati</taxon>
        <taxon>Methanobacteriota</taxon>
        <taxon>Stenosarchaea group</taxon>
        <taxon>Halobacteria</taxon>
        <taxon>Halobacteriales</taxon>
        <taxon>Natrialbaceae</taxon>
        <taxon>Natrinema</taxon>
    </lineage>
</organism>
<proteinExistence type="predicted"/>
<feature type="region of interest" description="Disordered" evidence="1">
    <location>
        <begin position="1"/>
        <end position="42"/>
    </location>
</feature>
<comment type="caution">
    <text evidence="2">The sequence shown here is derived from an EMBL/GenBank/DDBJ whole genome shotgun (WGS) entry which is preliminary data.</text>
</comment>
<sequence length="42" mass="4204">MTAAVSASASDQPEPLSAGVDPLERFFPSHEARESGACGAVG</sequence>
<evidence type="ECO:0000313" key="2">
    <source>
        <dbReference type="EMBL" id="MFC6768083.1"/>
    </source>
</evidence>
<evidence type="ECO:0000256" key="1">
    <source>
        <dbReference type="SAM" id="MobiDB-lite"/>
    </source>
</evidence>